<feature type="region of interest" description="Disordered" evidence="1">
    <location>
        <begin position="59"/>
        <end position="78"/>
    </location>
</feature>
<name>A0A1B0A4C4_GLOPL</name>
<keyword evidence="3" id="KW-1185">Reference proteome</keyword>
<evidence type="ECO:0000313" key="3">
    <source>
        <dbReference type="Proteomes" id="UP000092445"/>
    </source>
</evidence>
<dbReference type="EnsemblMetazoa" id="GPAI034121-RA">
    <property type="protein sequence ID" value="GPAI034121-PA"/>
    <property type="gene ID" value="GPAI034121"/>
</dbReference>
<protein>
    <submittedName>
        <fullName evidence="2">Uncharacterized protein</fullName>
    </submittedName>
</protein>
<evidence type="ECO:0000256" key="1">
    <source>
        <dbReference type="SAM" id="MobiDB-lite"/>
    </source>
</evidence>
<dbReference type="AlphaFoldDB" id="A0A1B0A4C4"/>
<organism evidence="2 3">
    <name type="scientific">Glossina pallidipes</name>
    <name type="common">Tsetse fly</name>
    <dbReference type="NCBI Taxonomy" id="7398"/>
    <lineage>
        <taxon>Eukaryota</taxon>
        <taxon>Metazoa</taxon>
        <taxon>Ecdysozoa</taxon>
        <taxon>Arthropoda</taxon>
        <taxon>Hexapoda</taxon>
        <taxon>Insecta</taxon>
        <taxon>Pterygota</taxon>
        <taxon>Neoptera</taxon>
        <taxon>Endopterygota</taxon>
        <taxon>Diptera</taxon>
        <taxon>Brachycera</taxon>
        <taxon>Muscomorpha</taxon>
        <taxon>Hippoboscoidea</taxon>
        <taxon>Glossinidae</taxon>
        <taxon>Glossina</taxon>
    </lineage>
</organism>
<proteinExistence type="predicted"/>
<evidence type="ECO:0000313" key="2">
    <source>
        <dbReference type="EnsemblMetazoa" id="GPAI034121-PA"/>
    </source>
</evidence>
<dbReference type="VEuPathDB" id="VectorBase:GPAI034121"/>
<dbReference type="Proteomes" id="UP000092445">
    <property type="component" value="Unassembled WGS sequence"/>
</dbReference>
<accession>A0A1B0A4C4</accession>
<reference evidence="2" key="2">
    <citation type="submission" date="2020-05" db="UniProtKB">
        <authorList>
            <consortium name="EnsemblMetazoa"/>
        </authorList>
    </citation>
    <scope>IDENTIFICATION</scope>
    <source>
        <strain evidence="2">IAEA</strain>
    </source>
</reference>
<sequence>MKFLTKVSKKGLAVNNCSVKQLLENGGRLPVTLFHRVAGGTLFNVYNIAAVEVSHSHTPEKHLLSRHTSQRKESTQINSKAFSGREAYGLHHGGSHDNDDDTDDDDEMLVVAVAGYVRDVRCKRSLYADYQLKY</sequence>
<reference evidence="3" key="1">
    <citation type="submission" date="2014-03" db="EMBL/GenBank/DDBJ databases">
        <authorList>
            <person name="Aksoy S."/>
            <person name="Warren W."/>
            <person name="Wilson R.K."/>
        </authorList>
    </citation>
    <scope>NUCLEOTIDE SEQUENCE [LARGE SCALE GENOMIC DNA]</scope>
    <source>
        <strain evidence="3">IAEA</strain>
    </source>
</reference>